<sequence>MRTALGSLSTRYRLICKPIRPHLLYSVFTPEKFWLQTMFEDRFSADHMKIDPSIEHVVDYPLYSLDGNVAAIVEVQRNAAAGTFDDTDVKVGKSRRFDMSARYDFNYFLCKCMCHTSDRS</sequence>
<gene>
    <name evidence="1" type="ORF">DILT_LOCUS11162</name>
</gene>
<evidence type="ECO:0000313" key="1">
    <source>
        <dbReference type="EMBL" id="VDN15331.1"/>
    </source>
</evidence>
<accession>A0A3P7MBP8</accession>
<dbReference type="Proteomes" id="UP000281553">
    <property type="component" value="Unassembled WGS sequence"/>
</dbReference>
<evidence type="ECO:0000313" key="2">
    <source>
        <dbReference type="Proteomes" id="UP000281553"/>
    </source>
</evidence>
<reference evidence="1 2" key="1">
    <citation type="submission" date="2018-11" db="EMBL/GenBank/DDBJ databases">
        <authorList>
            <consortium name="Pathogen Informatics"/>
        </authorList>
    </citation>
    <scope>NUCLEOTIDE SEQUENCE [LARGE SCALE GENOMIC DNA]</scope>
</reference>
<protein>
    <submittedName>
        <fullName evidence="1">Uncharacterized protein</fullName>
    </submittedName>
</protein>
<dbReference type="AlphaFoldDB" id="A0A3P7MBP8"/>
<dbReference type="EMBL" id="UYRU01062156">
    <property type="protein sequence ID" value="VDN15331.1"/>
    <property type="molecule type" value="Genomic_DNA"/>
</dbReference>
<name>A0A3P7MBP8_DIBLA</name>
<proteinExistence type="predicted"/>
<keyword evidence="2" id="KW-1185">Reference proteome</keyword>
<organism evidence="1 2">
    <name type="scientific">Dibothriocephalus latus</name>
    <name type="common">Fish tapeworm</name>
    <name type="synonym">Diphyllobothrium latum</name>
    <dbReference type="NCBI Taxonomy" id="60516"/>
    <lineage>
        <taxon>Eukaryota</taxon>
        <taxon>Metazoa</taxon>
        <taxon>Spiralia</taxon>
        <taxon>Lophotrochozoa</taxon>
        <taxon>Platyhelminthes</taxon>
        <taxon>Cestoda</taxon>
        <taxon>Eucestoda</taxon>
        <taxon>Diphyllobothriidea</taxon>
        <taxon>Diphyllobothriidae</taxon>
        <taxon>Dibothriocephalus</taxon>
    </lineage>
</organism>